<proteinExistence type="predicted"/>
<dbReference type="Proteomes" id="UP001152797">
    <property type="component" value="Unassembled WGS sequence"/>
</dbReference>
<accession>A0A9P1CJ66</accession>
<dbReference type="EMBL" id="CAMXCT020001650">
    <property type="protein sequence ID" value="CAL1145308.1"/>
    <property type="molecule type" value="Genomic_DNA"/>
</dbReference>
<dbReference type="EMBL" id="CAMXCT030001650">
    <property type="protein sequence ID" value="CAL4779245.1"/>
    <property type="molecule type" value="Genomic_DNA"/>
</dbReference>
<protein>
    <submittedName>
        <fullName evidence="3">7,8-didemethyl-8-hydroxy-5-deazariboflavin synthase</fullName>
    </submittedName>
</protein>
<sequence>MLMMVNGFKTDPSQPGVEKMVIAEVNEKWLTEQNRMRISSSDLGLAGNDMLSPQTVFTVKGWNRAICALAVMRATFELREMLQGIRSNYSAFAGVSLLSTIRRRPNCFNLLHQCQMILTTGVSSDGALANLTALDNAAALASAYQIGKLEAQACTNLLKHIPPPIVEGLKELVRIHGQPKFLLHDGIAHGVFNASYNGASNSGAVSAWENLLQNTPEVLQRVCCAFKACCNRFRDLVPASFNEKVEKEIMSTFLHRHGDAELTSLIQATVPPADVNKEAEHKMNKAAGGLDMQYLSTRYENGKAKVGEFMQKRHCTVQHKNIVLAHGDVVEKQAELGPSTTFDVHEVALAYNMSSHQGDKRKTSQQCLFASLSGNRVNEFNKSKAALGSITAVDRSRVSDLQNPDEDKPLAAHFRVQQRGIPATREIINKLLEGVPQNERHPVLIVDCMPNRFAEWSSACLQMQLEELTTESYTGPCVTYMGIFLEDECSMSRALESSVAGKLMSNWIPDLVKNKYTTSHAQSLKTLNDMISSQKDVLEAVKGVAGEAAQTGPAAGAAVCQSRALASPDFQGQPVPNFERRVDFEEMTMDDFKASQTLHCSATLANSVLKIGKTENDGSWWLLNESRDNIDVPARELFGFNVGTFVEVPAGEATSLVDAIGWSITSDLDVVCLCSPGNAGMEKKLFTIAETVCSITRNQGATVVGPNNETKVLQFRYDITGRAKTNAFKPKPIDDNKLDVRYSQLGGCFSSYNTLLRSPNVGVIWEARFHNCQCGVQCFFRIIPSYHILGGEDI</sequence>
<dbReference type="EMBL" id="CAMXCT010001650">
    <property type="protein sequence ID" value="CAI3991933.1"/>
    <property type="molecule type" value="Genomic_DNA"/>
</dbReference>
<evidence type="ECO:0000313" key="4">
    <source>
        <dbReference type="Proteomes" id="UP001152797"/>
    </source>
</evidence>
<gene>
    <name evidence="1" type="ORF">C1SCF055_LOCUS18796</name>
</gene>
<organism evidence="1">
    <name type="scientific">Cladocopium goreaui</name>
    <dbReference type="NCBI Taxonomy" id="2562237"/>
    <lineage>
        <taxon>Eukaryota</taxon>
        <taxon>Sar</taxon>
        <taxon>Alveolata</taxon>
        <taxon>Dinophyceae</taxon>
        <taxon>Suessiales</taxon>
        <taxon>Symbiodiniaceae</taxon>
        <taxon>Cladocopium</taxon>
    </lineage>
</organism>
<keyword evidence="4" id="KW-1185">Reference proteome</keyword>
<reference evidence="1" key="1">
    <citation type="submission" date="2022-10" db="EMBL/GenBank/DDBJ databases">
        <authorList>
            <person name="Chen Y."/>
            <person name="Dougan E. K."/>
            <person name="Chan C."/>
            <person name="Rhodes N."/>
            <person name="Thang M."/>
        </authorList>
    </citation>
    <scope>NUCLEOTIDE SEQUENCE</scope>
</reference>
<comment type="caution">
    <text evidence="1">The sequence shown here is derived from an EMBL/GenBank/DDBJ whole genome shotgun (WGS) entry which is preliminary data.</text>
</comment>
<evidence type="ECO:0000313" key="2">
    <source>
        <dbReference type="EMBL" id="CAL1145308.1"/>
    </source>
</evidence>
<reference evidence="2" key="2">
    <citation type="submission" date="2024-04" db="EMBL/GenBank/DDBJ databases">
        <authorList>
            <person name="Chen Y."/>
            <person name="Shah S."/>
            <person name="Dougan E. K."/>
            <person name="Thang M."/>
            <person name="Chan C."/>
        </authorList>
    </citation>
    <scope>NUCLEOTIDE SEQUENCE [LARGE SCALE GENOMIC DNA]</scope>
</reference>
<dbReference type="AlphaFoldDB" id="A0A9P1CJ66"/>
<evidence type="ECO:0000313" key="1">
    <source>
        <dbReference type="EMBL" id="CAI3991933.1"/>
    </source>
</evidence>
<evidence type="ECO:0000313" key="3">
    <source>
        <dbReference type="EMBL" id="CAL4779245.1"/>
    </source>
</evidence>
<name>A0A9P1CJ66_9DINO</name>